<evidence type="ECO:0000313" key="7">
    <source>
        <dbReference type="Proteomes" id="UP000799441"/>
    </source>
</evidence>
<keyword evidence="4 5" id="KW-0472">Membrane</keyword>
<evidence type="ECO:0000256" key="5">
    <source>
        <dbReference type="SAM" id="Phobius"/>
    </source>
</evidence>
<protein>
    <recommendedName>
        <fullName evidence="8">MFS general substrate transporter</fullName>
    </recommendedName>
</protein>
<dbReference type="PANTHER" id="PTHR23502:SF76">
    <property type="entry name" value="POLYAMINE TRANSPORT PROTEIN"/>
    <property type="match status" value="1"/>
</dbReference>
<organism evidence="6 7">
    <name type="scientific">Polychaeton citri CBS 116435</name>
    <dbReference type="NCBI Taxonomy" id="1314669"/>
    <lineage>
        <taxon>Eukaryota</taxon>
        <taxon>Fungi</taxon>
        <taxon>Dikarya</taxon>
        <taxon>Ascomycota</taxon>
        <taxon>Pezizomycotina</taxon>
        <taxon>Dothideomycetes</taxon>
        <taxon>Dothideomycetidae</taxon>
        <taxon>Capnodiales</taxon>
        <taxon>Capnodiaceae</taxon>
        <taxon>Polychaeton</taxon>
    </lineage>
</organism>
<dbReference type="EMBL" id="MU003806">
    <property type="protein sequence ID" value="KAF2719820.1"/>
    <property type="molecule type" value="Genomic_DNA"/>
</dbReference>
<dbReference type="PANTHER" id="PTHR23502">
    <property type="entry name" value="MAJOR FACILITATOR SUPERFAMILY"/>
    <property type="match status" value="1"/>
</dbReference>
<dbReference type="GO" id="GO:0022857">
    <property type="term" value="F:transmembrane transporter activity"/>
    <property type="evidence" value="ECO:0007669"/>
    <property type="project" value="TreeGrafter"/>
</dbReference>
<sequence>MPSRGLSLRHPRKNHISLRETQGFNSLKQHRQKPVAREWNTGRKRLAAATTCFNTVFIGLIAGIYAGEVPKIQYVLVDQSHRVILGNVLLYCGLALTTLLFWPLPLLHGRKPYTLISFALMLPLQFPQAISIGAYRDASAVSYRVGLLFPRVLTGMAMGFANINLLPTLFDLFGASLMSEKPHGELVIMDDVRRQGGGVGLWLGIWSFCFLAALPIGFTIGAGIIARQEPAWGFYVVVVLLAFFLLVNVLAPETRRAPFRRTVGRYYDGNMDTYKHRVARGEVKLHISNDGPQWWWQECWAGIILIKQMVVQRGFFVLMCYMGWIYAQVVLVSLVSPGKTYRLSCYCFTNLAFQLLGALLSRDFHWRSQYVGLANLSLAIGAFLAIPLAQANVFSRSRTQPQRTDSMTFQRSVTWTSHLLRRCLFTLALPFAGLSYTLSSPGPPVAWPVPVIMAAILAFLSTLALAECIGLLMETFDTCDLQPGVNSRHRLQSLGSGTCRRRTNYSSFPRVCAGWFAAQSFGFLLAAASTGVSGTISRALGAQRTTAIVAGILLGITLLLLCVLWRYREVQVVPDVPLGSAEDMRHRDGDGYSDPYWKPVIIGNPSGKVRRMNMLELGSLSRWTEIQKLNNLIRG</sequence>
<feature type="transmembrane region" description="Helical" evidence="5">
    <location>
        <begin position="548"/>
        <end position="567"/>
    </location>
</feature>
<feature type="transmembrane region" description="Helical" evidence="5">
    <location>
        <begin position="232"/>
        <end position="251"/>
    </location>
</feature>
<gene>
    <name evidence="6" type="ORF">K431DRAFT_104726</name>
</gene>
<name>A0A9P4UPA9_9PEZI</name>
<feature type="transmembrane region" description="Helical" evidence="5">
    <location>
        <begin position="419"/>
        <end position="438"/>
    </location>
</feature>
<evidence type="ECO:0000256" key="4">
    <source>
        <dbReference type="ARBA" id="ARBA00023136"/>
    </source>
</evidence>
<feature type="transmembrane region" description="Helical" evidence="5">
    <location>
        <begin position="315"/>
        <end position="335"/>
    </location>
</feature>
<evidence type="ECO:0000313" key="6">
    <source>
        <dbReference type="EMBL" id="KAF2719820.1"/>
    </source>
</evidence>
<feature type="transmembrane region" description="Helical" evidence="5">
    <location>
        <begin position="114"/>
        <end position="135"/>
    </location>
</feature>
<feature type="transmembrane region" description="Helical" evidence="5">
    <location>
        <begin position="372"/>
        <end position="391"/>
    </location>
</feature>
<proteinExistence type="predicted"/>
<evidence type="ECO:0008006" key="8">
    <source>
        <dbReference type="Google" id="ProtNLM"/>
    </source>
</evidence>
<dbReference type="AlphaFoldDB" id="A0A9P4UPA9"/>
<keyword evidence="2 5" id="KW-0812">Transmembrane</keyword>
<reference evidence="6" key="1">
    <citation type="journal article" date="2020" name="Stud. Mycol.">
        <title>101 Dothideomycetes genomes: a test case for predicting lifestyles and emergence of pathogens.</title>
        <authorList>
            <person name="Haridas S."/>
            <person name="Albert R."/>
            <person name="Binder M."/>
            <person name="Bloem J."/>
            <person name="Labutti K."/>
            <person name="Salamov A."/>
            <person name="Andreopoulos B."/>
            <person name="Baker S."/>
            <person name="Barry K."/>
            <person name="Bills G."/>
            <person name="Bluhm B."/>
            <person name="Cannon C."/>
            <person name="Castanera R."/>
            <person name="Culley D."/>
            <person name="Daum C."/>
            <person name="Ezra D."/>
            <person name="Gonzalez J."/>
            <person name="Henrissat B."/>
            <person name="Kuo A."/>
            <person name="Liang C."/>
            <person name="Lipzen A."/>
            <person name="Lutzoni F."/>
            <person name="Magnuson J."/>
            <person name="Mondo S."/>
            <person name="Nolan M."/>
            <person name="Ohm R."/>
            <person name="Pangilinan J."/>
            <person name="Park H.-J."/>
            <person name="Ramirez L."/>
            <person name="Alfaro M."/>
            <person name="Sun H."/>
            <person name="Tritt A."/>
            <person name="Yoshinaga Y."/>
            <person name="Zwiers L.-H."/>
            <person name="Turgeon B."/>
            <person name="Goodwin S."/>
            <person name="Spatafora J."/>
            <person name="Crous P."/>
            <person name="Grigoriev I."/>
        </authorList>
    </citation>
    <scope>NUCLEOTIDE SEQUENCE</scope>
    <source>
        <strain evidence="6">CBS 116435</strain>
    </source>
</reference>
<feature type="transmembrane region" description="Helical" evidence="5">
    <location>
        <begin position="84"/>
        <end position="102"/>
    </location>
</feature>
<comment type="subcellular location">
    <subcellularLocation>
        <location evidence="1">Membrane</location>
        <topology evidence="1">Multi-pass membrane protein</topology>
    </subcellularLocation>
</comment>
<feature type="transmembrane region" description="Helical" evidence="5">
    <location>
        <begin position="445"/>
        <end position="466"/>
    </location>
</feature>
<feature type="transmembrane region" description="Helical" evidence="5">
    <location>
        <begin position="513"/>
        <end position="536"/>
    </location>
</feature>
<evidence type="ECO:0000256" key="1">
    <source>
        <dbReference type="ARBA" id="ARBA00004141"/>
    </source>
</evidence>
<feature type="transmembrane region" description="Helical" evidence="5">
    <location>
        <begin position="199"/>
        <end position="226"/>
    </location>
</feature>
<dbReference type="GO" id="GO:0005886">
    <property type="term" value="C:plasma membrane"/>
    <property type="evidence" value="ECO:0007669"/>
    <property type="project" value="TreeGrafter"/>
</dbReference>
<comment type="caution">
    <text evidence="6">The sequence shown here is derived from an EMBL/GenBank/DDBJ whole genome shotgun (WGS) entry which is preliminary data.</text>
</comment>
<evidence type="ECO:0000256" key="3">
    <source>
        <dbReference type="ARBA" id="ARBA00022989"/>
    </source>
</evidence>
<keyword evidence="7" id="KW-1185">Reference proteome</keyword>
<dbReference type="Proteomes" id="UP000799441">
    <property type="component" value="Unassembled WGS sequence"/>
</dbReference>
<feature type="transmembrane region" description="Helical" evidence="5">
    <location>
        <begin position="46"/>
        <end position="64"/>
    </location>
</feature>
<evidence type="ECO:0000256" key="2">
    <source>
        <dbReference type="ARBA" id="ARBA00022692"/>
    </source>
</evidence>
<feature type="transmembrane region" description="Helical" evidence="5">
    <location>
        <begin position="155"/>
        <end position="178"/>
    </location>
</feature>
<keyword evidence="3 5" id="KW-1133">Transmembrane helix</keyword>
<dbReference type="OrthoDB" id="10250282at2759"/>
<accession>A0A9P4UPA9</accession>